<comment type="caution">
    <text evidence="2">The sequence shown here is derived from an EMBL/GenBank/DDBJ whole genome shotgun (WGS) entry which is preliminary data.</text>
</comment>
<organism evidence="2 3">
    <name type="scientific">Bionectria ochroleuca</name>
    <name type="common">Gliocladium roseum</name>
    <dbReference type="NCBI Taxonomy" id="29856"/>
    <lineage>
        <taxon>Eukaryota</taxon>
        <taxon>Fungi</taxon>
        <taxon>Dikarya</taxon>
        <taxon>Ascomycota</taxon>
        <taxon>Pezizomycotina</taxon>
        <taxon>Sordariomycetes</taxon>
        <taxon>Hypocreomycetidae</taxon>
        <taxon>Hypocreales</taxon>
        <taxon>Bionectriaceae</taxon>
        <taxon>Clonostachys</taxon>
    </lineage>
</organism>
<accession>A0A8H7N507</accession>
<evidence type="ECO:0000256" key="1">
    <source>
        <dbReference type="SAM" id="MobiDB-lite"/>
    </source>
</evidence>
<proteinExistence type="predicted"/>
<gene>
    <name evidence="2" type="ORF">IM811_017448</name>
</gene>
<dbReference type="EMBL" id="JADCTT010000009">
    <property type="protein sequence ID" value="KAF9747943.1"/>
    <property type="molecule type" value="Genomic_DNA"/>
</dbReference>
<name>A0A8H7N507_BIOOC</name>
<dbReference type="AlphaFoldDB" id="A0A8H7N507"/>
<feature type="region of interest" description="Disordered" evidence="1">
    <location>
        <begin position="116"/>
        <end position="150"/>
    </location>
</feature>
<protein>
    <submittedName>
        <fullName evidence="2">Uncharacterized protein</fullName>
    </submittedName>
</protein>
<feature type="region of interest" description="Disordered" evidence="1">
    <location>
        <begin position="1"/>
        <end position="40"/>
    </location>
</feature>
<reference evidence="2" key="1">
    <citation type="submission" date="2020-10" db="EMBL/GenBank/DDBJ databases">
        <title>High-Quality Genome Resource of Clonostachys rosea strain S41 by Oxford Nanopore Long-Read Sequencing.</title>
        <authorList>
            <person name="Wang H."/>
        </authorList>
    </citation>
    <scope>NUCLEOTIDE SEQUENCE</scope>
    <source>
        <strain evidence="2">S41</strain>
    </source>
</reference>
<dbReference type="Proteomes" id="UP000616885">
    <property type="component" value="Unassembled WGS sequence"/>
</dbReference>
<sequence>MAATASHGQDAKNGPDGVGPGRFDEKTFMPERVAGVPRPKDGIEWYRSSAKSQSQLDWEAKKNGKEPLPAWTAEQYRDKRIQLHQLFPNHKAGDEDDEYAQHLKEWLDRSNVKQLKSGIPRIADSPAVDDEELTRKIKSPSPHDLFQHYE</sequence>
<evidence type="ECO:0000313" key="3">
    <source>
        <dbReference type="Proteomes" id="UP000616885"/>
    </source>
</evidence>
<evidence type="ECO:0000313" key="2">
    <source>
        <dbReference type="EMBL" id="KAF9747943.1"/>
    </source>
</evidence>